<reference evidence="2 3" key="1">
    <citation type="submission" date="2018-09" db="EMBL/GenBank/DDBJ databases">
        <title>Genomic Encyclopedia of Archaeal and Bacterial Type Strains, Phase II (KMG-II): from individual species to whole genera.</title>
        <authorList>
            <person name="Goeker M."/>
        </authorList>
    </citation>
    <scope>NUCLEOTIDE SEQUENCE [LARGE SCALE GENOMIC DNA]</scope>
    <source>
        <strain evidence="2 3">DSM 13151</strain>
    </source>
</reference>
<keyword evidence="3" id="KW-1185">Reference proteome</keyword>
<protein>
    <submittedName>
        <fullName evidence="2">Uncharacterized protein</fullName>
    </submittedName>
</protein>
<keyword evidence="1" id="KW-1133">Transmembrane helix</keyword>
<keyword evidence="1" id="KW-0472">Membrane</keyword>
<evidence type="ECO:0000256" key="1">
    <source>
        <dbReference type="SAM" id="Phobius"/>
    </source>
</evidence>
<dbReference type="AlphaFoldDB" id="A0A419WS63"/>
<dbReference type="EMBL" id="RAPO01000001">
    <property type="protein sequence ID" value="RKD98246.1"/>
    <property type="molecule type" value="Genomic_DNA"/>
</dbReference>
<name>A0A419WS63_9EURY</name>
<evidence type="ECO:0000313" key="3">
    <source>
        <dbReference type="Proteomes" id="UP000283805"/>
    </source>
</evidence>
<gene>
    <name evidence="2" type="ORF">ATJ93_1251</name>
</gene>
<dbReference type="Pfam" id="PF25259">
    <property type="entry name" value="DUF7860"/>
    <property type="match status" value="1"/>
</dbReference>
<feature type="transmembrane region" description="Helical" evidence="1">
    <location>
        <begin position="12"/>
        <end position="35"/>
    </location>
</feature>
<dbReference type="RefSeq" id="WP_245977512.1">
    <property type="nucleotide sequence ID" value="NZ_RAPO01000001.1"/>
</dbReference>
<evidence type="ECO:0000313" key="2">
    <source>
        <dbReference type="EMBL" id="RKD98246.1"/>
    </source>
</evidence>
<sequence>MQQRYGDLDYPFLTKAGFLFGVGLLALGGGAELIGHAVVGELPGWEDRLFTYSEALGILIAFFSVWIFGIYLPLTE</sequence>
<keyword evidence="1" id="KW-0812">Transmembrane</keyword>
<comment type="caution">
    <text evidence="2">The sequence shown here is derived from an EMBL/GenBank/DDBJ whole genome shotgun (WGS) entry which is preliminary data.</text>
</comment>
<accession>A0A419WS63</accession>
<proteinExistence type="predicted"/>
<dbReference type="InterPro" id="IPR057182">
    <property type="entry name" value="DUF7860"/>
</dbReference>
<feature type="transmembrane region" description="Helical" evidence="1">
    <location>
        <begin position="55"/>
        <end position="74"/>
    </location>
</feature>
<dbReference type="Proteomes" id="UP000283805">
    <property type="component" value="Unassembled WGS sequence"/>
</dbReference>
<organism evidence="2 3">
    <name type="scientific">Halopiger aswanensis</name>
    <dbReference type="NCBI Taxonomy" id="148449"/>
    <lineage>
        <taxon>Archaea</taxon>
        <taxon>Methanobacteriati</taxon>
        <taxon>Methanobacteriota</taxon>
        <taxon>Stenosarchaea group</taxon>
        <taxon>Halobacteria</taxon>
        <taxon>Halobacteriales</taxon>
        <taxon>Natrialbaceae</taxon>
        <taxon>Halopiger</taxon>
    </lineage>
</organism>